<comment type="similarity">
    <text evidence="1">Belongs to the flavin-dependent halogenase family.</text>
</comment>
<keyword evidence="2" id="KW-0560">Oxidoreductase</keyword>
<evidence type="ECO:0008006" key="7">
    <source>
        <dbReference type="Google" id="ProtNLM"/>
    </source>
</evidence>
<sequence>MGASTINVPFSSKVLVIGGGPGGSYAAAALAREGIDVVLLEAAKFPRYHIGESMLPSLRHFLRFIDAERKVEAHGFQKKPGAAILFNQWTREGYTYFGQNNHSWNVVRSEFDEILLRHAEECGAKVYEEHKVTEITFAEGSNYRPTSATFTTGTGEVRSIAFDYLVDASGRAGIMSTKYLKSRHMNETLKNIACWAYWKGADMYAPATDRENSPWFEALTDESGWAWFIPLQDKIVSVGIVMDSKVSAAKRAAGSAAAGDGKSYTLQDHYLAQFAFVPRLKKLLGGAELRVDATGQTPTVKSASDFSYTASSYAGDHWRLVGDASAFIDPFFSSGVHLAISGGLTAAVTIAASIRQHCSEEEAGNFHDHKVAVSYTRFLLTVLGAYKQIRNQQVIFFCADRGWKLLTVHHQQVPVLNDIDEGNFDRAFDLIRPVIQGTADAGKMLTEDELQKAMARRRDFVTHIFVPTDPEMQQRVGTRLGMNVLAPGAPILTKDQISSLSAGDEDTEWVLNQANASKTISDFYTGPDRLLGEVVDGLIGCTERGNLGLARVSEKSQVRRK</sequence>
<dbReference type="InterPro" id="IPR050816">
    <property type="entry name" value="Flavin-dep_Halogenase_NPB"/>
</dbReference>
<evidence type="ECO:0000256" key="2">
    <source>
        <dbReference type="ARBA" id="ARBA00023002"/>
    </source>
</evidence>
<dbReference type="AlphaFoldDB" id="A0A8H7CR09"/>
<dbReference type="InterPro" id="IPR036188">
    <property type="entry name" value="FAD/NAD-bd_sf"/>
</dbReference>
<keyword evidence="3" id="KW-0503">Monooxygenase</keyword>
<dbReference type="Gene3D" id="3.50.50.60">
    <property type="entry name" value="FAD/NAD(P)-binding domain"/>
    <property type="match status" value="1"/>
</dbReference>
<dbReference type="Pfam" id="PF04820">
    <property type="entry name" value="Trp_halogenase"/>
    <property type="match status" value="1"/>
</dbReference>
<dbReference type="EMBL" id="JACAZI010000014">
    <property type="protein sequence ID" value="KAF7345072.1"/>
    <property type="molecule type" value="Genomic_DNA"/>
</dbReference>
<accession>A0A8H7CR09</accession>
<dbReference type="SUPFAM" id="SSF51905">
    <property type="entry name" value="FAD/NAD(P)-binding domain"/>
    <property type="match status" value="1"/>
</dbReference>
<organism evidence="5 6">
    <name type="scientific">Mycena venus</name>
    <dbReference type="NCBI Taxonomy" id="2733690"/>
    <lineage>
        <taxon>Eukaryota</taxon>
        <taxon>Fungi</taxon>
        <taxon>Dikarya</taxon>
        <taxon>Basidiomycota</taxon>
        <taxon>Agaricomycotina</taxon>
        <taxon>Agaricomycetes</taxon>
        <taxon>Agaricomycetidae</taxon>
        <taxon>Agaricales</taxon>
        <taxon>Marasmiineae</taxon>
        <taxon>Mycenaceae</taxon>
        <taxon>Mycena</taxon>
    </lineage>
</organism>
<dbReference type="OrthoDB" id="3340390at2759"/>
<dbReference type="PRINTS" id="PR00411">
    <property type="entry name" value="PNDRDTASEI"/>
</dbReference>
<keyword evidence="6" id="KW-1185">Reference proteome</keyword>
<name>A0A8H7CR09_9AGAR</name>
<dbReference type="PANTHER" id="PTHR43747">
    <property type="entry name" value="FAD-BINDING PROTEIN"/>
    <property type="match status" value="1"/>
</dbReference>
<evidence type="ECO:0000256" key="4">
    <source>
        <dbReference type="ARBA" id="ARBA00049364"/>
    </source>
</evidence>
<evidence type="ECO:0000313" key="6">
    <source>
        <dbReference type="Proteomes" id="UP000620124"/>
    </source>
</evidence>
<evidence type="ECO:0000256" key="1">
    <source>
        <dbReference type="ARBA" id="ARBA00005706"/>
    </source>
</evidence>
<dbReference type="GO" id="GO:0044550">
    <property type="term" value="P:secondary metabolite biosynthetic process"/>
    <property type="evidence" value="ECO:0007669"/>
    <property type="project" value="UniProtKB-ARBA"/>
</dbReference>
<reference evidence="5" key="1">
    <citation type="submission" date="2020-05" db="EMBL/GenBank/DDBJ databases">
        <title>Mycena genomes resolve the evolution of fungal bioluminescence.</title>
        <authorList>
            <person name="Tsai I.J."/>
        </authorList>
    </citation>
    <scope>NUCLEOTIDE SEQUENCE</scope>
    <source>
        <strain evidence="5">CCC161011</strain>
    </source>
</reference>
<gene>
    <name evidence="5" type="ORF">MVEN_01670700</name>
</gene>
<dbReference type="GO" id="GO:0004497">
    <property type="term" value="F:monooxygenase activity"/>
    <property type="evidence" value="ECO:0007669"/>
    <property type="project" value="UniProtKB-KW"/>
</dbReference>
<evidence type="ECO:0000256" key="3">
    <source>
        <dbReference type="ARBA" id="ARBA00023033"/>
    </source>
</evidence>
<dbReference type="InterPro" id="IPR006905">
    <property type="entry name" value="Flavin_halogenase"/>
</dbReference>
<protein>
    <recommendedName>
        <fullName evidence="7">Halogenase</fullName>
    </recommendedName>
</protein>
<comment type="catalytic activity">
    <reaction evidence="4">
        <text>melleolide F + FADH2 + chloride + O2 = 6'-chloromelleolide F + FAD + 2 H2O + H(+)</text>
        <dbReference type="Rhea" id="RHEA:67160"/>
        <dbReference type="ChEBI" id="CHEBI:15377"/>
        <dbReference type="ChEBI" id="CHEBI:15378"/>
        <dbReference type="ChEBI" id="CHEBI:15379"/>
        <dbReference type="ChEBI" id="CHEBI:17996"/>
        <dbReference type="ChEBI" id="CHEBI:57692"/>
        <dbReference type="ChEBI" id="CHEBI:58307"/>
        <dbReference type="ChEBI" id="CHEBI:167712"/>
        <dbReference type="ChEBI" id="CHEBI:167713"/>
    </reaction>
    <physiologicalReaction direction="left-to-right" evidence="4">
        <dbReference type="Rhea" id="RHEA:67161"/>
    </physiologicalReaction>
</comment>
<dbReference type="Pfam" id="PF13450">
    <property type="entry name" value="NAD_binding_8"/>
    <property type="match status" value="1"/>
</dbReference>
<evidence type="ECO:0000313" key="5">
    <source>
        <dbReference type="EMBL" id="KAF7345072.1"/>
    </source>
</evidence>
<comment type="caution">
    <text evidence="5">The sequence shown here is derived from an EMBL/GenBank/DDBJ whole genome shotgun (WGS) entry which is preliminary data.</text>
</comment>
<dbReference type="PANTHER" id="PTHR43747:SF5">
    <property type="entry name" value="FAD-BINDING DOMAIN-CONTAINING PROTEIN"/>
    <property type="match status" value="1"/>
</dbReference>
<proteinExistence type="inferred from homology"/>
<dbReference type="Proteomes" id="UP000620124">
    <property type="component" value="Unassembled WGS sequence"/>
</dbReference>
<dbReference type="GO" id="GO:0140907">
    <property type="term" value="F:flavin-dependent halogenase activity"/>
    <property type="evidence" value="ECO:0007669"/>
    <property type="project" value="UniProtKB-ARBA"/>
</dbReference>